<dbReference type="RefSeq" id="WP_328954153.1">
    <property type="nucleotide sequence ID" value="NZ_CP108110.1"/>
</dbReference>
<feature type="region of interest" description="Disordered" evidence="1">
    <location>
        <begin position="1"/>
        <end position="89"/>
    </location>
</feature>
<dbReference type="Proteomes" id="UP001432222">
    <property type="component" value="Chromosome"/>
</dbReference>
<organism evidence="2 3">
    <name type="scientific">Kitasatospora purpeofusca</name>
    <dbReference type="NCBI Taxonomy" id="67352"/>
    <lineage>
        <taxon>Bacteria</taxon>
        <taxon>Bacillati</taxon>
        <taxon>Actinomycetota</taxon>
        <taxon>Actinomycetes</taxon>
        <taxon>Kitasatosporales</taxon>
        <taxon>Streptomycetaceae</taxon>
        <taxon>Kitasatospora</taxon>
    </lineage>
</organism>
<sequence length="121" mass="12766">MSNTPTTHDHHLPYAEDDLGEVDGASFSQSAAPDGRSVRVTGTCPRCHGSTGTEFRRGNPGTGTKGLFDRLSGRSGGTARSEPEPEPLHGEVHFCECGHGHPSIPAEVRFVGCGASWRIAP</sequence>
<proteinExistence type="predicted"/>
<keyword evidence="3" id="KW-1185">Reference proteome</keyword>
<dbReference type="EMBL" id="CP108110">
    <property type="protein sequence ID" value="WUQ83120.1"/>
    <property type="molecule type" value="Genomic_DNA"/>
</dbReference>
<reference evidence="2" key="1">
    <citation type="submission" date="2022-10" db="EMBL/GenBank/DDBJ databases">
        <title>The complete genomes of actinobacterial strains from the NBC collection.</title>
        <authorList>
            <person name="Joergensen T.S."/>
            <person name="Alvarez Arevalo M."/>
            <person name="Sterndorff E.B."/>
            <person name="Faurdal D."/>
            <person name="Vuksanovic O."/>
            <person name="Mourched A.-S."/>
            <person name="Charusanti P."/>
            <person name="Shaw S."/>
            <person name="Blin K."/>
            <person name="Weber T."/>
        </authorList>
    </citation>
    <scope>NUCLEOTIDE SEQUENCE</scope>
    <source>
        <strain evidence="2">NBC_00222</strain>
    </source>
</reference>
<name>A0ABZ1TXM2_9ACTN</name>
<evidence type="ECO:0000256" key="1">
    <source>
        <dbReference type="SAM" id="MobiDB-lite"/>
    </source>
</evidence>
<evidence type="ECO:0000313" key="2">
    <source>
        <dbReference type="EMBL" id="WUQ83120.1"/>
    </source>
</evidence>
<accession>A0ABZ1TXM2</accession>
<protein>
    <submittedName>
        <fullName evidence="2">Uncharacterized protein</fullName>
    </submittedName>
</protein>
<evidence type="ECO:0000313" key="3">
    <source>
        <dbReference type="Proteomes" id="UP001432222"/>
    </source>
</evidence>
<gene>
    <name evidence="2" type="ORF">OHA16_09115</name>
</gene>